<dbReference type="InterPro" id="IPR003593">
    <property type="entry name" value="AAA+_ATPase"/>
</dbReference>
<keyword evidence="3" id="KW-1185">Reference proteome</keyword>
<dbReference type="SMART" id="SM00382">
    <property type="entry name" value="AAA"/>
    <property type="match status" value="1"/>
</dbReference>
<feature type="domain" description="AAA+ ATPase" evidence="1">
    <location>
        <begin position="12"/>
        <end position="323"/>
    </location>
</feature>
<dbReference type="GO" id="GO:0003678">
    <property type="term" value="F:DNA helicase activity"/>
    <property type="evidence" value="ECO:0007669"/>
    <property type="project" value="InterPro"/>
</dbReference>
<keyword evidence="2" id="KW-0067">ATP-binding</keyword>
<dbReference type="InterPro" id="IPR029491">
    <property type="entry name" value="Helicase_HTH"/>
</dbReference>
<dbReference type="AlphaFoldDB" id="A0A1Z4BNB3"/>
<dbReference type="Gene3D" id="2.30.30.940">
    <property type="match status" value="1"/>
</dbReference>
<name>A0A1Z4BNB3_9FLAO</name>
<protein>
    <submittedName>
        <fullName evidence="2">Helicase</fullName>
    </submittedName>
</protein>
<dbReference type="InterPro" id="IPR010285">
    <property type="entry name" value="DNA_helicase_pif1-like_DEAD"/>
</dbReference>
<dbReference type="PANTHER" id="PTHR47642:SF5">
    <property type="entry name" value="ATP-DEPENDENT DNA HELICASE"/>
    <property type="match status" value="1"/>
</dbReference>
<dbReference type="GO" id="GO:0000723">
    <property type="term" value="P:telomere maintenance"/>
    <property type="evidence" value="ECO:0007669"/>
    <property type="project" value="InterPro"/>
</dbReference>
<dbReference type="PANTHER" id="PTHR47642">
    <property type="entry name" value="ATP-DEPENDENT DNA HELICASE"/>
    <property type="match status" value="1"/>
</dbReference>
<dbReference type="RefSeq" id="WP_088593868.1">
    <property type="nucleotide sequence ID" value="NZ_CP022022.1"/>
</dbReference>
<reference evidence="3" key="1">
    <citation type="submission" date="2017-06" db="EMBL/GenBank/DDBJ databases">
        <title>Complete genome sequence of Capnocytophaga sp. KCOM 1579 (=ChDC OS43) isolated from a human refractory periapical abscess lesion.</title>
        <authorList>
            <person name="Kook J.-K."/>
            <person name="Park S.-N."/>
            <person name="Lim Y.K."/>
            <person name="Roh H."/>
        </authorList>
    </citation>
    <scope>NUCLEOTIDE SEQUENCE [LARGE SCALE GENOMIC DNA]</scope>
    <source>
        <strain evidence="3">ChDC OS43</strain>
    </source>
</reference>
<dbReference type="InterPro" id="IPR051055">
    <property type="entry name" value="PIF1_helicase"/>
</dbReference>
<keyword evidence="2" id="KW-0547">Nucleotide-binding</keyword>
<evidence type="ECO:0000313" key="3">
    <source>
        <dbReference type="Proteomes" id="UP000197007"/>
    </source>
</evidence>
<dbReference type="Gene3D" id="3.40.50.300">
    <property type="entry name" value="P-loop containing nucleotide triphosphate hydrolases"/>
    <property type="match status" value="1"/>
</dbReference>
<evidence type="ECO:0000313" key="2">
    <source>
        <dbReference type="EMBL" id="ASF42765.1"/>
    </source>
</evidence>
<accession>A0A1Z4BNB3</accession>
<evidence type="ECO:0000259" key="1">
    <source>
        <dbReference type="SMART" id="SM00382"/>
    </source>
</evidence>
<dbReference type="GO" id="GO:0006281">
    <property type="term" value="P:DNA repair"/>
    <property type="evidence" value="ECO:0007669"/>
    <property type="project" value="InterPro"/>
</dbReference>
<dbReference type="Pfam" id="PF14493">
    <property type="entry name" value="HTH_40"/>
    <property type="match status" value="1"/>
</dbReference>
<keyword evidence="2" id="KW-0347">Helicase</keyword>
<dbReference type="KEGG" id="capn:CBG49_06575"/>
<keyword evidence="2" id="KW-0378">Hydrolase</keyword>
<proteinExistence type="predicted"/>
<dbReference type="InterPro" id="IPR027417">
    <property type="entry name" value="P-loop_NTPase"/>
</dbReference>
<dbReference type="EMBL" id="CP022022">
    <property type="protein sequence ID" value="ASF42765.1"/>
    <property type="molecule type" value="Genomic_DNA"/>
</dbReference>
<dbReference type="CDD" id="cd18809">
    <property type="entry name" value="SF1_C_RecD"/>
    <property type="match status" value="1"/>
</dbReference>
<dbReference type="Proteomes" id="UP000197007">
    <property type="component" value="Chromosome"/>
</dbReference>
<dbReference type="FunFam" id="3.40.50.300:FF:001498">
    <property type="entry name" value="ATP-dependent DNA helicase"/>
    <property type="match status" value="1"/>
</dbReference>
<sequence length="751" mass="87223">MEERILTLINETNRNIFLTGKAGTGKTTLLHKIIETSYKNTVVVAPTGIAALNARGVTIHSQFQLPFASFLPTSSNPPITNEFFRFENRESLKRHFQMHRNKQQVIKNMELLIVDEVSMLRADVLDAMDFMMQFIRKDRRPFGGVQVLFIGDLLQLPPVVKQEEWEVLKHYYTGMYFFQSQVISQHPLLYIELEKIYRQTDGVFISILNHLRDNKLTQEDLRQLASHVRPEFAKQHKNEYITLTTHNHKADMINQEELEKLTSPLFSYEADVVGDFPEYLYPIEKVIQLKEGARVMFIKNDPSGEHLFFNGKMGTVVALGEKEVSVALDDGITIDVERYEWENVRYKVNDTTKDIEEERLGTFTQYPLRLAWAITIHKSQGLTFEKAVLDLASVFASGQAYVAFSRLRSLDGLVLLSSVTQNGIDNDEKVIDYADNKATEEEMLQACREGRIDFLRECILKTFDWQSLLEEWYTHSHNYIGDLGNKNAYKSWAMQQYARVKAMVAVSEKFSKQLLGYFQSPTPTPTIFERILKAVAYFSPLLETIWYELLYVETKVTSLKKVKEFSKELKELDDSLTEVIKKLFRLEQMVVLLQSQTPFSKENIQPKRLEAMRFKLIERVLTALKNEQLFANPPKVGIPEEKTKKDKKEKISTYDITLQLWQQNKTVAEIAKERMFTEGTIYGHLAKLIERGILSTEIIEAIFTTEEINELEALFESEEDLSTIKGIYEKANEKYDYGRLRLFKEYFLSKR</sequence>
<dbReference type="SUPFAM" id="SSF52540">
    <property type="entry name" value="P-loop containing nucleoside triphosphate hydrolases"/>
    <property type="match status" value="2"/>
</dbReference>
<organism evidence="2 3">
    <name type="scientific">Capnocytophaga endodontalis</name>
    <dbReference type="NCBI Taxonomy" id="2708117"/>
    <lineage>
        <taxon>Bacteria</taxon>
        <taxon>Pseudomonadati</taxon>
        <taxon>Bacteroidota</taxon>
        <taxon>Flavobacteriia</taxon>
        <taxon>Flavobacteriales</taxon>
        <taxon>Flavobacteriaceae</taxon>
        <taxon>Capnocytophaga</taxon>
    </lineage>
</organism>
<gene>
    <name evidence="2" type="ORF">CBG49_06575</name>
</gene>
<dbReference type="Pfam" id="PF05970">
    <property type="entry name" value="PIF1"/>
    <property type="match status" value="2"/>
</dbReference>